<dbReference type="EMBL" id="JH597761">
    <property type="protein sequence ID" value="EHP70634.1"/>
    <property type="molecule type" value="Genomic_DNA"/>
</dbReference>
<evidence type="ECO:0000313" key="2">
    <source>
        <dbReference type="Proteomes" id="UP000003980"/>
    </source>
</evidence>
<protein>
    <submittedName>
        <fullName evidence="1">Uncharacterized protein</fullName>
    </submittedName>
</protein>
<keyword evidence="2" id="KW-1185">Reference proteome</keyword>
<organism evidence="1 2">
    <name type="scientific">Metallosphaera yellowstonensis MK1</name>
    <dbReference type="NCBI Taxonomy" id="671065"/>
    <lineage>
        <taxon>Archaea</taxon>
        <taxon>Thermoproteota</taxon>
        <taxon>Thermoprotei</taxon>
        <taxon>Sulfolobales</taxon>
        <taxon>Sulfolobaceae</taxon>
        <taxon>Metallosphaera</taxon>
    </lineage>
</organism>
<dbReference type="HOGENOM" id="CLU_2911590_0_0_2"/>
<proteinExistence type="predicted"/>
<name>H2C313_9CREN</name>
<gene>
    <name evidence="1" type="ORF">MetMK1DRAFT_00011370</name>
</gene>
<sequence>MSTFFSTLKMHSVNLIFSGKLFLFQNLAHFIYIKGKEYYSVKYRINRGTMSITPAVIIALN</sequence>
<accession>H2C313</accession>
<dbReference type="Proteomes" id="UP000003980">
    <property type="component" value="Unassembled WGS sequence"/>
</dbReference>
<evidence type="ECO:0000313" key="1">
    <source>
        <dbReference type="EMBL" id="EHP70634.1"/>
    </source>
</evidence>
<dbReference type="AlphaFoldDB" id="H2C313"/>
<reference evidence="1 2" key="1">
    <citation type="submission" date="2012-01" db="EMBL/GenBank/DDBJ databases">
        <title>Improved High-Quality Draft sequence of Metallosphaera yellowstonensis MK1.</title>
        <authorList>
            <consortium name="US DOE Joint Genome Institute"/>
            <person name="Lucas S."/>
            <person name="Han J."/>
            <person name="Cheng J.-F."/>
            <person name="Goodwin L."/>
            <person name="Pitluck S."/>
            <person name="Peters L."/>
            <person name="Teshima H."/>
            <person name="Detter J.C."/>
            <person name="Han C."/>
            <person name="Tapia R."/>
            <person name="Land M."/>
            <person name="Hauser L."/>
            <person name="Kyrpides N."/>
            <person name="Kozubal M."/>
            <person name="Macur R.E."/>
            <person name="Jay Z."/>
            <person name="Inskeep W."/>
            <person name="Woyke T."/>
        </authorList>
    </citation>
    <scope>NUCLEOTIDE SEQUENCE [LARGE SCALE GENOMIC DNA]</scope>
    <source>
        <strain evidence="1 2">MK1</strain>
    </source>
</reference>